<keyword evidence="3 5" id="KW-0012">Acyltransferase</keyword>
<dbReference type="EMBL" id="LJXB01000088">
    <property type="protein sequence ID" value="KPU55897.1"/>
    <property type="molecule type" value="Genomic_DNA"/>
</dbReference>
<name>A0A0N8NVY5_PSEFL</name>
<dbReference type="GO" id="GO:0003985">
    <property type="term" value="F:acetyl-CoA C-acetyltransferase activity"/>
    <property type="evidence" value="ECO:0007669"/>
    <property type="project" value="TreeGrafter"/>
</dbReference>
<dbReference type="Pfam" id="PF00108">
    <property type="entry name" value="Thiolase_N"/>
    <property type="match status" value="1"/>
</dbReference>
<dbReference type="OrthoDB" id="6139495at2"/>
<dbReference type="AlphaFoldDB" id="A0A0N8NVY5"/>
<evidence type="ECO:0000256" key="5">
    <source>
        <dbReference type="RuleBase" id="RU003557"/>
    </source>
</evidence>
<evidence type="ECO:0000313" key="9">
    <source>
        <dbReference type="Proteomes" id="UP000050349"/>
    </source>
</evidence>
<evidence type="ECO:0000256" key="2">
    <source>
        <dbReference type="ARBA" id="ARBA00022679"/>
    </source>
</evidence>
<dbReference type="PATRIC" id="fig|294.162.peg.4704"/>
<evidence type="ECO:0000259" key="6">
    <source>
        <dbReference type="Pfam" id="PF00108"/>
    </source>
</evidence>
<dbReference type="InterPro" id="IPR020617">
    <property type="entry name" value="Thiolase_C"/>
</dbReference>
<proteinExistence type="inferred from homology"/>
<dbReference type="PROSITE" id="PS00099">
    <property type="entry name" value="THIOLASE_3"/>
    <property type="match status" value="1"/>
</dbReference>
<evidence type="ECO:0000256" key="1">
    <source>
        <dbReference type="ARBA" id="ARBA00010982"/>
    </source>
</evidence>
<dbReference type="PANTHER" id="PTHR18919:SF107">
    <property type="entry name" value="ACETYL-COA ACETYLTRANSFERASE, CYTOSOLIC"/>
    <property type="match status" value="1"/>
</dbReference>
<feature type="active site" description="Proton acceptor" evidence="4">
    <location>
        <position position="395"/>
    </location>
</feature>
<dbReference type="InterPro" id="IPR016039">
    <property type="entry name" value="Thiolase-like"/>
</dbReference>
<dbReference type="Pfam" id="PF02803">
    <property type="entry name" value="Thiolase_C"/>
    <property type="match status" value="1"/>
</dbReference>
<evidence type="ECO:0000256" key="3">
    <source>
        <dbReference type="ARBA" id="ARBA00023315"/>
    </source>
</evidence>
<dbReference type="SUPFAM" id="SSF53901">
    <property type="entry name" value="Thiolase-like"/>
    <property type="match status" value="2"/>
</dbReference>
<dbReference type="InterPro" id="IPR020613">
    <property type="entry name" value="Thiolase_CS"/>
</dbReference>
<sequence length="413" mass="43358">MSGAGQYSSFCDVAIFEALRTPWVDLGGALAQVSPIDLGIKVGREVLARAALDPCSVDSVLAGSVAQASFDAYLLPRHIGLYSGVPQETPALGVQRICATGFELLRQAARQLDDGVQLALCVAAESMSRNPIAAYTHRSGFRLGAEVAFKDFLWEALYDPAPGVDMITTADNLARRHGLSRDEVDRYALCSHQLALQAQTDGWFEPELVAVGNERFELAGYQPRSIELPRGVDRVTRDSHPRPTDPGALSRLRAVHAGGVQMAGNSCAVVDGAAAALVGRASAARRPVLAHLLASAVVGVAPEFMGIGPAPAIQLLLQRSGLALGDIGLLEINEAQAAQVLAVAQVLELDGDRLNQRGGSIALGHPLAASGLRLVLTLARQLREGNLRYGIAAACVGGGQGMALLIENPAYQG</sequence>
<reference evidence="8 9" key="1">
    <citation type="submission" date="2015-09" db="EMBL/GenBank/DDBJ databases">
        <authorList>
            <consortium name="Swine Surveillance"/>
        </authorList>
    </citation>
    <scope>NUCLEOTIDE SEQUENCE [LARGE SCALE GENOMIC DNA]</scope>
    <source>
        <strain evidence="8 9">S613</strain>
    </source>
</reference>
<dbReference type="Gene3D" id="3.40.47.10">
    <property type="match status" value="2"/>
</dbReference>
<dbReference type="RefSeq" id="WP_057399452.1">
    <property type="nucleotide sequence ID" value="NZ_LJXB01000088.1"/>
</dbReference>
<evidence type="ECO:0000313" key="8">
    <source>
        <dbReference type="EMBL" id="KPU55897.1"/>
    </source>
</evidence>
<dbReference type="NCBIfam" id="TIGR01930">
    <property type="entry name" value="AcCoA-C-Actrans"/>
    <property type="match status" value="1"/>
</dbReference>
<dbReference type="InterPro" id="IPR020610">
    <property type="entry name" value="Thiolase_AS"/>
</dbReference>
<organism evidence="8 9">
    <name type="scientific">Pseudomonas fluorescens</name>
    <dbReference type="NCBI Taxonomy" id="294"/>
    <lineage>
        <taxon>Bacteria</taxon>
        <taxon>Pseudomonadati</taxon>
        <taxon>Pseudomonadota</taxon>
        <taxon>Gammaproteobacteria</taxon>
        <taxon>Pseudomonadales</taxon>
        <taxon>Pseudomonadaceae</taxon>
        <taxon>Pseudomonas</taxon>
    </lineage>
</organism>
<gene>
    <name evidence="8" type="ORF">AN403_1654</name>
</gene>
<dbReference type="GO" id="GO:0006635">
    <property type="term" value="P:fatty acid beta-oxidation"/>
    <property type="evidence" value="ECO:0007669"/>
    <property type="project" value="TreeGrafter"/>
</dbReference>
<dbReference type="Proteomes" id="UP000050349">
    <property type="component" value="Unassembled WGS sequence"/>
</dbReference>
<dbReference type="EC" id="2.3.1.16" evidence="8"/>
<feature type="domain" description="Thiolase N-terminal" evidence="6">
    <location>
        <begin position="13"/>
        <end position="280"/>
    </location>
</feature>
<evidence type="ECO:0000259" key="7">
    <source>
        <dbReference type="Pfam" id="PF02803"/>
    </source>
</evidence>
<dbReference type="InterPro" id="IPR002155">
    <property type="entry name" value="Thiolase"/>
</dbReference>
<keyword evidence="2 5" id="KW-0808">Transferase</keyword>
<feature type="domain" description="Thiolase C-terminal" evidence="7">
    <location>
        <begin position="288"/>
        <end position="407"/>
    </location>
</feature>
<protein>
    <submittedName>
        <fullName evidence="8">Acetyl-CoA C-acyltransferase family protein</fullName>
        <ecNumber evidence="8">2.3.1.16</ecNumber>
    </submittedName>
</protein>
<dbReference type="PROSITE" id="PS00737">
    <property type="entry name" value="THIOLASE_2"/>
    <property type="match status" value="1"/>
</dbReference>
<dbReference type="PANTHER" id="PTHR18919">
    <property type="entry name" value="ACETYL-COA C-ACYLTRANSFERASE"/>
    <property type="match status" value="1"/>
</dbReference>
<feature type="active site" description="Proton acceptor" evidence="4">
    <location>
        <position position="365"/>
    </location>
</feature>
<accession>A0A0N8NVY5</accession>
<dbReference type="CDD" id="cd00751">
    <property type="entry name" value="thiolase"/>
    <property type="match status" value="1"/>
</dbReference>
<feature type="active site" description="Acyl-thioester intermediate" evidence="4">
    <location>
        <position position="98"/>
    </location>
</feature>
<comment type="caution">
    <text evidence="8">The sequence shown here is derived from an EMBL/GenBank/DDBJ whole genome shotgun (WGS) entry which is preliminary data.</text>
</comment>
<dbReference type="PIRSF" id="PIRSF000429">
    <property type="entry name" value="Ac-CoA_Ac_transf"/>
    <property type="match status" value="1"/>
</dbReference>
<comment type="similarity">
    <text evidence="1 5">Belongs to the thiolase-like superfamily. Thiolase family.</text>
</comment>
<dbReference type="InterPro" id="IPR020616">
    <property type="entry name" value="Thiolase_N"/>
</dbReference>
<evidence type="ECO:0000256" key="4">
    <source>
        <dbReference type="PIRSR" id="PIRSR000429-1"/>
    </source>
</evidence>